<evidence type="ECO:0000259" key="4">
    <source>
        <dbReference type="Pfam" id="PF14383"/>
    </source>
</evidence>
<keyword evidence="6" id="KW-1185">Reference proteome</keyword>
<sequence>MERRRAREGGGGPGLSRLLLPHLAFSNSSAAPRSVTCTDTTASRFRLVPSVTDMVPRFCLWPACRDVAVLPVGAATTETAPPLAPLPLRPTVQNLFTSAGERSGGTRHETAEEEEERGGGSGEEARPEPAEVITLRGATGGSKPHRRPRLRQRRESVAAAVPELKEAPVVASPEETSFTIEFKRGLKRAKKADPRSMDGPAGEGNLREGLSNQKNVVAGKTPVVKQGPEQVDLTHCAPSIVARLMGLDTMPRTKKVLDRCQSDIQANRQRKLSGAVQEAAHVSAGDQTRDVMNEVLRSRNKKPHLRSSEADLEFVRQKFIDVKRLSADEANRNSREFCEALEILHSKKDVFLEILQDNRSVVSGFSGNILNHSGLQLSPHTSAANATQPFEQEILCNIEIDHEGVSDAITDSEEPTPSMLLKETPVTMLKPLEQEGSKSKGSRHRPHIVVLKPNLQRKSFAPVLSNQETLQYGQRNAKQHVKSSKKAIMHSAPNNEVSERGGTMIQRAGKQTPKSAGRRRSSKEECKLAGDIERVKVASTYHDSSTESSVSRKARKHLSERWQTARQFGSTNSIPRDIKTLGEMLELSDRDAAKEAYSHKRSSGPILSDDNVRQAANTHTEYPDDVIRSRDQQASAFDVQHEQHNSKCHMSCSDGKLTTPFAETEEDKSVYYQDIMASEEGRNPLIEIDVAENDTEAIQCVHIASAESCEYSSPTTLSQQSSDEYMSYSGIFDSINVGIQGLREQLKMLKTEDQDGTCGYYSDTFSSDECSSMKTSTCSVMEEQVPLFKDEEDRDFSYVQDMLDSVCDFPAYLADWQVSSNVFLWLENKYNKLLMWSKSDRRLLFDLVNSVIADMTAPNSNLHSKIMVNCLSEMDSAHLARFIWKMVQKQRYCEQVAWDGILPLPLDHHSELELIKMEVVKMIHDDIIKESIVEFVLKEN</sequence>
<feature type="domain" description="DUF3741" evidence="4">
    <location>
        <begin position="236"/>
        <end position="254"/>
    </location>
</feature>
<dbReference type="Pfam" id="PF14309">
    <property type="entry name" value="DUF4378"/>
    <property type="match status" value="1"/>
</dbReference>
<feature type="region of interest" description="Disordered" evidence="1">
    <location>
        <begin position="189"/>
        <end position="211"/>
    </location>
</feature>
<reference evidence="5" key="2">
    <citation type="submission" date="2021-12" db="EMBL/GenBank/DDBJ databases">
        <title>Resequencing data analysis of finger millet.</title>
        <authorList>
            <person name="Hatakeyama M."/>
            <person name="Aluri S."/>
            <person name="Balachadran M.T."/>
            <person name="Sivarajan S.R."/>
            <person name="Poveda L."/>
            <person name="Shimizu-Inatsugi R."/>
            <person name="Schlapbach R."/>
            <person name="Sreeman S.M."/>
            <person name="Shimizu K.K."/>
        </authorList>
    </citation>
    <scope>NUCLEOTIDE SEQUENCE</scope>
</reference>
<evidence type="ECO:0000256" key="1">
    <source>
        <dbReference type="SAM" id="MobiDB-lite"/>
    </source>
</evidence>
<evidence type="ECO:0000259" key="2">
    <source>
        <dbReference type="Pfam" id="PF12552"/>
    </source>
</evidence>
<dbReference type="PANTHER" id="PTHR46836:SF1">
    <property type="entry name" value="OS05G0116700 PROTEIN"/>
    <property type="match status" value="1"/>
</dbReference>
<dbReference type="EMBL" id="BQKI01000088">
    <property type="protein sequence ID" value="GJN36272.1"/>
    <property type="molecule type" value="Genomic_DNA"/>
</dbReference>
<name>A0AAV5FMV7_ELECO</name>
<dbReference type="Proteomes" id="UP001054889">
    <property type="component" value="Unassembled WGS sequence"/>
</dbReference>
<dbReference type="Pfam" id="PF12552">
    <property type="entry name" value="DUF3741"/>
    <property type="match status" value="1"/>
</dbReference>
<dbReference type="AlphaFoldDB" id="A0AAV5FMV7"/>
<dbReference type="InterPro" id="IPR025486">
    <property type="entry name" value="DUF4378"/>
</dbReference>
<dbReference type="Pfam" id="PF14383">
    <property type="entry name" value="VARLMGL"/>
    <property type="match status" value="1"/>
</dbReference>
<proteinExistence type="predicted"/>
<feature type="region of interest" description="Disordered" evidence="1">
    <location>
        <begin position="98"/>
        <end position="157"/>
    </location>
</feature>
<evidence type="ECO:0008006" key="7">
    <source>
        <dbReference type="Google" id="ProtNLM"/>
    </source>
</evidence>
<accession>A0AAV5FMV7</accession>
<reference evidence="5" key="1">
    <citation type="journal article" date="2018" name="DNA Res.">
        <title>Multiple hybrid de novo genome assembly of finger millet, an orphan allotetraploid crop.</title>
        <authorList>
            <person name="Hatakeyama M."/>
            <person name="Aluri S."/>
            <person name="Balachadran M.T."/>
            <person name="Sivarajan S.R."/>
            <person name="Patrignani A."/>
            <person name="Gruter S."/>
            <person name="Poveda L."/>
            <person name="Shimizu-Inatsugi R."/>
            <person name="Baeten J."/>
            <person name="Francoijs K.J."/>
            <person name="Nataraja K.N."/>
            <person name="Reddy Y.A.N."/>
            <person name="Phadnis S."/>
            <person name="Ravikumar R.L."/>
            <person name="Schlapbach R."/>
            <person name="Sreeman S.M."/>
            <person name="Shimizu K.K."/>
        </authorList>
    </citation>
    <scope>NUCLEOTIDE SEQUENCE</scope>
</reference>
<protein>
    <recommendedName>
        <fullName evidence="7">DUF3741 domain-containing protein</fullName>
    </recommendedName>
</protein>
<evidence type="ECO:0000313" key="6">
    <source>
        <dbReference type="Proteomes" id="UP001054889"/>
    </source>
</evidence>
<dbReference type="InterPro" id="IPR022212">
    <property type="entry name" value="DUF3741"/>
</dbReference>
<gene>
    <name evidence="5" type="primary">gb25117</name>
    <name evidence="5" type="ORF">PR202_gb25117</name>
</gene>
<feature type="region of interest" description="Disordered" evidence="1">
    <location>
        <begin position="485"/>
        <end position="528"/>
    </location>
</feature>
<dbReference type="InterPro" id="IPR032795">
    <property type="entry name" value="DUF3741-assoc"/>
</dbReference>
<comment type="caution">
    <text evidence="5">The sequence shown here is derived from an EMBL/GenBank/DDBJ whole genome shotgun (WGS) entry which is preliminary data.</text>
</comment>
<organism evidence="5 6">
    <name type="scientific">Eleusine coracana subsp. coracana</name>
    <dbReference type="NCBI Taxonomy" id="191504"/>
    <lineage>
        <taxon>Eukaryota</taxon>
        <taxon>Viridiplantae</taxon>
        <taxon>Streptophyta</taxon>
        <taxon>Embryophyta</taxon>
        <taxon>Tracheophyta</taxon>
        <taxon>Spermatophyta</taxon>
        <taxon>Magnoliopsida</taxon>
        <taxon>Liliopsida</taxon>
        <taxon>Poales</taxon>
        <taxon>Poaceae</taxon>
        <taxon>PACMAD clade</taxon>
        <taxon>Chloridoideae</taxon>
        <taxon>Cynodonteae</taxon>
        <taxon>Eleusininae</taxon>
        <taxon>Eleusine</taxon>
    </lineage>
</organism>
<dbReference type="PANTHER" id="PTHR46836">
    <property type="entry name" value="AFADIN"/>
    <property type="match status" value="1"/>
</dbReference>
<evidence type="ECO:0000259" key="3">
    <source>
        <dbReference type="Pfam" id="PF14309"/>
    </source>
</evidence>
<feature type="domain" description="DUF3741" evidence="2">
    <location>
        <begin position="316"/>
        <end position="359"/>
    </location>
</feature>
<feature type="domain" description="DUF4378" evidence="3">
    <location>
        <begin position="795"/>
        <end position="930"/>
    </location>
</feature>
<feature type="compositionally biased region" description="Basic residues" evidence="1">
    <location>
        <begin position="143"/>
        <end position="152"/>
    </location>
</feature>
<evidence type="ECO:0000313" key="5">
    <source>
        <dbReference type="EMBL" id="GJN36272.1"/>
    </source>
</evidence>